<dbReference type="InterPro" id="IPR003593">
    <property type="entry name" value="AAA+_ATPase"/>
</dbReference>
<keyword evidence="8 9" id="KW-0472">Membrane</keyword>
<dbReference type="AlphaFoldDB" id="A0A2S6HPQ9"/>
<protein>
    <submittedName>
        <fullName evidence="12">ATP-binding cassette subfamily B protein</fullName>
    </submittedName>
</protein>
<evidence type="ECO:0000256" key="8">
    <source>
        <dbReference type="ARBA" id="ARBA00023136"/>
    </source>
</evidence>
<evidence type="ECO:0000256" key="6">
    <source>
        <dbReference type="ARBA" id="ARBA00022840"/>
    </source>
</evidence>
<dbReference type="Gene3D" id="3.40.50.300">
    <property type="entry name" value="P-loop containing nucleotide triphosphate hydrolases"/>
    <property type="match status" value="1"/>
</dbReference>
<dbReference type="InterPro" id="IPR039421">
    <property type="entry name" value="Type_1_exporter"/>
</dbReference>
<feature type="transmembrane region" description="Helical" evidence="9">
    <location>
        <begin position="269"/>
        <end position="293"/>
    </location>
</feature>
<feature type="transmembrane region" description="Helical" evidence="9">
    <location>
        <begin position="155"/>
        <end position="178"/>
    </location>
</feature>
<keyword evidence="4 9" id="KW-0812">Transmembrane</keyword>
<keyword evidence="5" id="KW-0547">Nucleotide-binding</keyword>
<comment type="caution">
    <text evidence="12">The sequence shown here is derived from an EMBL/GenBank/DDBJ whole genome shotgun (WGS) entry which is preliminary data.</text>
</comment>
<dbReference type="GO" id="GO:0005524">
    <property type="term" value="F:ATP binding"/>
    <property type="evidence" value="ECO:0007669"/>
    <property type="project" value="UniProtKB-KW"/>
</dbReference>
<feature type="transmembrane region" description="Helical" evidence="9">
    <location>
        <begin position="12"/>
        <end position="32"/>
    </location>
</feature>
<evidence type="ECO:0000256" key="4">
    <source>
        <dbReference type="ARBA" id="ARBA00022692"/>
    </source>
</evidence>
<keyword evidence="6 12" id="KW-0067">ATP-binding</keyword>
<evidence type="ECO:0000313" key="13">
    <source>
        <dbReference type="Proteomes" id="UP000237749"/>
    </source>
</evidence>
<gene>
    <name evidence="12" type="ORF">BXY41_10942</name>
</gene>
<keyword evidence="3" id="KW-1003">Cell membrane</keyword>
<dbReference type="GO" id="GO:0016887">
    <property type="term" value="F:ATP hydrolysis activity"/>
    <property type="evidence" value="ECO:0007669"/>
    <property type="project" value="InterPro"/>
</dbReference>
<evidence type="ECO:0000259" key="11">
    <source>
        <dbReference type="PROSITE" id="PS50929"/>
    </source>
</evidence>
<feature type="transmembrane region" description="Helical" evidence="9">
    <location>
        <begin position="52"/>
        <end position="77"/>
    </location>
</feature>
<dbReference type="GO" id="GO:0005886">
    <property type="term" value="C:plasma membrane"/>
    <property type="evidence" value="ECO:0007669"/>
    <property type="project" value="UniProtKB-SubCell"/>
</dbReference>
<dbReference type="PANTHER" id="PTHR43394:SF1">
    <property type="entry name" value="ATP-BINDING CASSETTE SUB-FAMILY B MEMBER 10, MITOCHONDRIAL"/>
    <property type="match status" value="1"/>
</dbReference>
<evidence type="ECO:0000256" key="9">
    <source>
        <dbReference type="SAM" id="Phobius"/>
    </source>
</evidence>
<dbReference type="SUPFAM" id="SSF90123">
    <property type="entry name" value="ABC transporter transmembrane region"/>
    <property type="match status" value="1"/>
</dbReference>
<dbReference type="PANTHER" id="PTHR43394">
    <property type="entry name" value="ATP-DEPENDENT PERMEASE MDL1, MITOCHONDRIAL"/>
    <property type="match status" value="1"/>
</dbReference>
<dbReference type="GO" id="GO:0015421">
    <property type="term" value="F:ABC-type oligopeptide transporter activity"/>
    <property type="evidence" value="ECO:0007669"/>
    <property type="project" value="TreeGrafter"/>
</dbReference>
<feature type="transmembrane region" description="Helical" evidence="9">
    <location>
        <begin position="235"/>
        <end position="257"/>
    </location>
</feature>
<organism evidence="12 13">
    <name type="scientific">Lacrimispora xylanisolvens</name>
    <dbReference type="NCBI Taxonomy" id="384636"/>
    <lineage>
        <taxon>Bacteria</taxon>
        <taxon>Bacillati</taxon>
        <taxon>Bacillota</taxon>
        <taxon>Clostridia</taxon>
        <taxon>Lachnospirales</taxon>
        <taxon>Lachnospiraceae</taxon>
        <taxon>Lacrimispora</taxon>
    </lineage>
</organism>
<dbReference type="InterPro" id="IPR027417">
    <property type="entry name" value="P-loop_NTPase"/>
</dbReference>
<evidence type="ECO:0000256" key="1">
    <source>
        <dbReference type="ARBA" id="ARBA00004651"/>
    </source>
</evidence>
<dbReference type="FunFam" id="3.40.50.300:FF:000854">
    <property type="entry name" value="Multidrug ABC transporter ATP-binding protein"/>
    <property type="match status" value="1"/>
</dbReference>
<evidence type="ECO:0000313" key="12">
    <source>
        <dbReference type="EMBL" id="PPK79564.1"/>
    </source>
</evidence>
<feature type="transmembrane region" description="Helical" evidence="9">
    <location>
        <begin position="127"/>
        <end position="149"/>
    </location>
</feature>
<dbReference type="RefSeq" id="WP_104437989.1">
    <property type="nucleotide sequence ID" value="NZ_PTJA01000009.1"/>
</dbReference>
<dbReference type="SMART" id="SM00382">
    <property type="entry name" value="AAA"/>
    <property type="match status" value="1"/>
</dbReference>
<dbReference type="PROSITE" id="PS50893">
    <property type="entry name" value="ABC_TRANSPORTER_2"/>
    <property type="match status" value="1"/>
</dbReference>
<dbReference type="InterPro" id="IPR017871">
    <property type="entry name" value="ABC_transporter-like_CS"/>
</dbReference>
<dbReference type="PROSITE" id="PS50929">
    <property type="entry name" value="ABC_TM1F"/>
    <property type="match status" value="1"/>
</dbReference>
<dbReference type="Pfam" id="PF00005">
    <property type="entry name" value="ABC_tran"/>
    <property type="match status" value="1"/>
</dbReference>
<evidence type="ECO:0000256" key="5">
    <source>
        <dbReference type="ARBA" id="ARBA00022741"/>
    </source>
</evidence>
<evidence type="ECO:0000256" key="2">
    <source>
        <dbReference type="ARBA" id="ARBA00022448"/>
    </source>
</evidence>
<dbReference type="Pfam" id="PF00664">
    <property type="entry name" value="ABC_membrane"/>
    <property type="match status" value="1"/>
</dbReference>
<keyword evidence="13" id="KW-1185">Reference proteome</keyword>
<dbReference type="Proteomes" id="UP000237749">
    <property type="component" value="Unassembled WGS sequence"/>
</dbReference>
<dbReference type="InterPro" id="IPR003439">
    <property type="entry name" value="ABC_transporter-like_ATP-bd"/>
</dbReference>
<sequence>MKKLLHLMKPYKWTAVCAVLFTLMNNICVLYLPGVFAKIINKGALMGDMPYVYKMGGLMLLVAVLSGVTYIASAVFASKVTSSFARDLRRAVFVKAQEYSMSDYQKFGSASLITRCTNDITIIQRSFMMILQMLLPAPIMAVVGLVLAFRTNATMGLVMAAIIGITGGIAFSIGSKAIPLFRQLQVKMDNLTRILREIISGVRVIRAFHREKYEEDRFGSSCKDYCDIAIETNKIFAVLLPTLTLLTNLGIICILLFGGVKVSEGMMQIGSIFALIEYLTIILFTVTMAILVFMEIPRAQSCGERLSEVLDLEPEIQDKKNALAQDSAQTPIRAQLEFRNVSFRYANAEEAVLNKISFISKAGETTAIIGGTGSGKSTIANLIPRFFDVDEGEILIDGVDIRNLSQKELRSRIGFIPQKTFLFRGTIASNIRYGKEDASDTEIIQAAKTAQAHTFISSMEKGYDSFVAQGGTNLSGGQKQRIAIARALVRKPEIYVFDDSFSALDYKTDALLRKALRQEIKNKEASLIIVAQRVSSILDADRIIVLDQGEIAGVGTHQELMKSCLAYKQIAVSQLSESQLKKEVV</sequence>
<dbReference type="InterPro" id="IPR011527">
    <property type="entry name" value="ABC1_TM_dom"/>
</dbReference>
<evidence type="ECO:0000256" key="3">
    <source>
        <dbReference type="ARBA" id="ARBA00022475"/>
    </source>
</evidence>
<name>A0A2S6HPQ9_9FIRM</name>
<comment type="subcellular location">
    <subcellularLocation>
        <location evidence="1">Cell membrane</location>
        <topology evidence="1">Multi-pass membrane protein</topology>
    </subcellularLocation>
</comment>
<dbReference type="SUPFAM" id="SSF52540">
    <property type="entry name" value="P-loop containing nucleoside triphosphate hydrolases"/>
    <property type="match status" value="1"/>
</dbReference>
<proteinExistence type="predicted"/>
<feature type="domain" description="ABC transmembrane type-1" evidence="11">
    <location>
        <begin position="18"/>
        <end position="298"/>
    </location>
</feature>
<reference evidence="12 13" key="1">
    <citation type="submission" date="2018-02" db="EMBL/GenBank/DDBJ databases">
        <title>Genomic Encyclopedia of Archaeal and Bacterial Type Strains, Phase II (KMG-II): from individual species to whole genera.</title>
        <authorList>
            <person name="Goeker M."/>
        </authorList>
    </citation>
    <scope>NUCLEOTIDE SEQUENCE [LARGE SCALE GENOMIC DNA]</scope>
    <source>
        <strain evidence="12 13">DSM 3808</strain>
    </source>
</reference>
<keyword evidence="2" id="KW-0813">Transport</keyword>
<dbReference type="PROSITE" id="PS00211">
    <property type="entry name" value="ABC_TRANSPORTER_1"/>
    <property type="match status" value="1"/>
</dbReference>
<evidence type="ECO:0000256" key="7">
    <source>
        <dbReference type="ARBA" id="ARBA00022989"/>
    </source>
</evidence>
<dbReference type="CDD" id="cd18548">
    <property type="entry name" value="ABC_6TM_Tm287_like"/>
    <property type="match status" value="1"/>
</dbReference>
<keyword evidence="7 9" id="KW-1133">Transmembrane helix</keyword>
<dbReference type="OrthoDB" id="341671at2"/>
<dbReference type="InterPro" id="IPR036640">
    <property type="entry name" value="ABC1_TM_sf"/>
</dbReference>
<dbReference type="EMBL" id="PTJA01000009">
    <property type="protein sequence ID" value="PPK79564.1"/>
    <property type="molecule type" value="Genomic_DNA"/>
</dbReference>
<evidence type="ECO:0000259" key="10">
    <source>
        <dbReference type="PROSITE" id="PS50893"/>
    </source>
</evidence>
<accession>A0A2S6HPQ9</accession>
<dbReference type="Gene3D" id="1.20.1560.10">
    <property type="entry name" value="ABC transporter type 1, transmembrane domain"/>
    <property type="match status" value="1"/>
</dbReference>
<feature type="domain" description="ABC transporter" evidence="10">
    <location>
        <begin position="336"/>
        <end position="573"/>
    </location>
</feature>